<dbReference type="AlphaFoldDB" id="A0A2S4KPC3"/>
<dbReference type="OrthoDB" id="4926430at2759"/>
<organism evidence="1 2">
    <name type="scientific">Tolypocladium paradoxum</name>
    <dbReference type="NCBI Taxonomy" id="94208"/>
    <lineage>
        <taxon>Eukaryota</taxon>
        <taxon>Fungi</taxon>
        <taxon>Dikarya</taxon>
        <taxon>Ascomycota</taxon>
        <taxon>Pezizomycotina</taxon>
        <taxon>Sordariomycetes</taxon>
        <taxon>Hypocreomycetidae</taxon>
        <taxon>Hypocreales</taxon>
        <taxon>Ophiocordycipitaceae</taxon>
        <taxon>Tolypocladium</taxon>
    </lineage>
</organism>
<evidence type="ECO:0008006" key="3">
    <source>
        <dbReference type="Google" id="ProtNLM"/>
    </source>
</evidence>
<dbReference type="EMBL" id="PKSG01000927">
    <property type="protein sequence ID" value="POR32029.1"/>
    <property type="molecule type" value="Genomic_DNA"/>
</dbReference>
<reference evidence="1 2" key="1">
    <citation type="submission" date="2018-01" db="EMBL/GenBank/DDBJ databases">
        <title>Harnessing the power of phylogenomics to disentangle the directionality and signatures of interkingdom host jumping in the parasitic fungal genus Tolypocladium.</title>
        <authorList>
            <person name="Quandt C.A."/>
            <person name="Patterson W."/>
            <person name="Spatafora J.W."/>
        </authorList>
    </citation>
    <scope>NUCLEOTIDE SEQUENCE [LARGE SCALE GENOMIC DNA]</scope>
    <source>
        <strain evidence="1 2">NRBC 100945</strain>
    </source>
</reference>
<gene>
    <name evidence="1" type="ORF">TPAR_07766</name>
</gene>
<sequence>MFNIKYTLDPDGDIILVLLDANSPFAVPDPGDMMPSAVKVPAGSAGWRSGAGPGTGTDDTAFLAAVTAAAATAAANAAARGSQFQEEDPEQNGQELYEPEVCFRLSSKHLKTASKYFRTQLRSPWKEHIDVAEDGSCIVRAEEWNEQALLIVMNIIHGRSKQVPRNLNLQLMAQVAVIVDYYACHEATWFFHKTWVGNYIRVWYTAGYGYGRDLMLWLFVTITFYSSSWFQEAAKSVIRTSTGTICAMNLPIASAIIGE</sequence>
<dbReference type="STRING" id="94208.A0A2S4KPC3"/>
<keyword evidence="2" id="KW-1185">Reference proteome</keyword>
<comment type="caution">
    <text evidence="1">The sequence shown here is derived from an EMBL/GenBank/DDBJ whole genome shotgun (WGS) entry which is preliminary data.</text>
</comment>
<proteinExistence type="predicted"/>
<evidence type="ECO:0000313" key="1">
    <source>
        <dbReference type="EMBL" id="POR32029.1"/>
    </source>
</evidence>
<dbReference type="Proteomes" id="UP000237481">
    <property type="component" value="Unassembled WGS sequence"/>
</dbReference>
<name>A0A2S4KPC3_9HYPO</name>
<accession>A0A2S4KPC3</accession>
<evidence type="ECO:0000313" key="2">
    <source>
        <dbReference type="Proteomes" id="UP000237481"/>
    </source>
</evidence>
<protein>
    <recommendedName>
        <fullName evidence="3">BTB domain-containing protein</fullName>
    </recommendedName>
</protein>